<evidence type="ECO:0000256" key="2">
    <source>
        <dbReference type="ARBA" id="ARBA00012438"/>
    </source>
</evidence>
<dbReference type="Proteomes" id="UP001310890">
    <property type="component" value="Unassembled WGS sequence"/>
</dbReference>
<dbReference type="GO" id="GO:0005886">
    <property type="term" value="C:plasma membrane"/>
    <property type="evidence" value="ECO:0007669"/>
    <property type="project" value="TreeGrafter"/>
</dbReference>
<dbReference type="SUPFAM" id="SSF52172">
    <property type="entry name" value="CheY-like"/>
    <property type="match status" value="1"/>
</dbReference>
<evidence type="ECO:0000259" key="9">
    <source>
        <dbReference type="PROSITE" id="PS50110"/>
    </source>
</evidence>
<dbReference type="SMART" id="SM00387">
    <property type="entry name" value="HATPase_c"/>
    <property type="match status" value="1"/>
</dbReference>
<dbReference type="Gene3D" id="3.30.565.10">
    <property type="entry name" value="Histidine kinase-like ATPase, C-terminal domain"/>
    <property type="match status" value="1"/>
</dbReference>
<dbReference type="SUPFAM" id="SSF47384">
    <property type="entry name" value="Homodimeric domain of signal transducing histidine kinase"/>
    <property type="match status" value="1"/>
</dbReference>
<feature type="region of interest" description="Disordered" evidence="7">
    <location>
        <begin position="633"/>
        <end position="681"/>
    </location>
</feature>
<evidence type="ECO:0000256" key="7">
    <source>
        <dbReference type="SAM" id="MobiDB-lite"/>
    </source>
</evidence>
<proteinExistence type="predicted"/>
<evidence type="ECO:0000256" key="5">
    <source>
        <dbReference type="ARBA" id="ARBA00022777"/>
    </source>
</evidence>
<feature type="region of interest" description="Disordered" evidence="7">
    <location>
        <begin position="832"/>
        <end position="860"/>
    </location>
</feature>
<dbReference type="FunFam" id="1.10.287.130:FF:000100">
    <property type="entry name" value="Sensor histidine kinase/response regulator"/>
    <property type="match status" value="1"/>
</dbReference>
<dbReference type="PROSITE" id="PS50110">
    <property type="entry name" value="RESPONSE_REGULATORY"/>
    <property type="match status" value="1"/>
</dbReference>
<protein>
    <recommendedName>
        <fullName evidence="2">histidine kinase</fullName>
        <ecNumber evidence="2">2.7.13.3</ecNumber>
    </recommendedName>
</protein>
<dbReference type="SMART" id="SM00448">
    <property type="entry name" value="REC"/>
    <property type="match status" value="1"/>
</dbReference>
<dbReference type="InterPro" id="IPR003594">
    <property type="entry name" value="HATPase_dom"/>
</dbReference>
<accession>A0AAN7YCJ5</accession>
<dbReference type="InterPro" id="IPR003661">
    <property type="entry name" value="HisK_dim/P_dom"/>
</dbReference>
<feature type="domain" description="Histidine kinase" evidence="8">
    <location>
        <begin position="512"/>
        <end position="630"/>
    </location>
</feature>
<dbReference type="CDD" id="cd17546">
    <property type="entry name" value="REC_hyHK_CKI1_RcsC-like"/>
    <property type="match status" value="1"/>
</dbReference>
<organism evidence="10 11">
    <name type="scientific">Meristemomyces frigidus</name>
    <dbReference type="NCBI Taxonomy" id="1508187"/>
    <lineage>
        <taxon>Eukaryota</taxon>
        <taxon>Fungi</taxon>
        <taxon>Dikarya</taxon>
        <taxon>Ascomycota</taxon>
        <taxon>Pezizomycotina</taxon>
        <taxon>Dothideomycetes</taxon>
        <taxon>Dothideomycetidae</taxon>
        <taxon>Mycosphaerellales</taxon>
        <taxon>Teratosphaeriaceae</taxon>
        <taxon>Meristemomyces</taxon>
    </lineage>
</organism>
<gene>
    <name evidence="10" type="ORF">LTR62_008657</name>
</gene>
<dbReference type="EC" id="2.7.13.3" evidence="2"/>
<dbReference type="AlphaFoldDB" id="A0AAN7YCJ5"/>
<dbReference type="Pfam" id="PF02518">
    <property type="entry name" value="HATPase_c"/>
    <property type="match status" value="1"/>
</dbReference>
<evidence type="ECO:0000256" key="6">
    <source>
        <dbReference type="PROSITE-ProRule" id="PRU00169"/>
    </source>
</evidence>
<dbReference type="SUPFAM" id="SSF55874">
    <property type="entry name" value="ATPase domain of HSP90 chaperone/DNA topoisomerase II/histidine kinase"/>
    <property type="match status" value="1"/>
</dbReference>
<dbReference type="GO" id="GO:0000155">
    <property type="term" value="F:phosphorelay sensor kinase activity"/>
    <property type="evidence" value="ECO:0007669"/>
    <property type="project" value="InterPro"/>
</dbReference>
<evidence type="ECO:0000313" key="10">
    <source>
        <dbReference type="EMBL" id="KAK5108273.1"/>
    </source>
</evidence>
<keyword evidence="3 6" id="KW-0597">Phosphoprotein</keyword>
<dbReference type="Gene3D" id="3.40.50.2300">
    <property type="match status" value="1"/>
</dbReference>
<dbReference type="InterPro" id="IPR036097">
    <property type="entry name" value="HisK_dim/P_sf"/>
</dbReference>
<dbReference type="Gene3D" id="1.10.287.130">
    <property type="match status" value="1"/>
</dbReference>
<dbReference type="CDD" id="cd00082">
    <property type="entry name" value="HisKA"/>
    <property type="match status" value="1"/>
</dbReference>
<evidence type="ECO:0000313" key="11">
    <source>
        <dbReference type="Proteomes" id="UP001310890"/>
    </source>
</evidence>
<evidence type="ECO:0000256" key="3">
    <source>
        <dbReference type="ARBA" id="ARBA00022553"/>
    </source>
</evidence>
<feature type="compositionally biased region" description="Low complexity" evidence="7">
    <location>
        <begin position="832"/>
        <end position="847"/>
    </location>
</feature>
<dbReference type="PROSITE" id="PS50109">
    <property type="entry name" value="HIS_KIN"/>
    <property type="match status" value="1"/>
</dbReference>
<dbReference type="Pfam" id="PF00072">
    <property type="entry name" value="Response_reg"/>
    <property type="match status" value="1"/>
</dbReference>
<dbReference type="PRINTS" id="PR00344">
    <property type="entry name" value="BCTRLSENSOR"/>
</dbReference>
<dbReference type="InterPro" id="IPR001789">
    <property type="entry name" value="Sig_transdc_resp-reg_receiver"/>
</dbReference>
<dbReference type="EMBL" id="JAVRRL010000091">
    <property type="protein sequence ID" value="KAK5108273.1"/>
    <property type="molecule type" value="Genomic_DNA"/>
</dbReference>
<sequence length="907" mass="99177">MERRSICFPEPGTQKILQHGDPKFTQELGRLFASSENDALESLILLKARLRTLTTEEFWSEATEGMSAILGAEMTFVIKRVLVDDQDAAVEMPPLGEPGSCIMAAAFHWCGQDGTKNTLRGSRFHAWGCPCAYMRHDKVFVIPENLPGFITNNPNKLPVPADAYLAVPLFADGKCFAHFGAMWSKDSVAQRGLSWAFIEMLFHALEDMMLDRFMEGSNFVKPAAAPRPRVIPHGAVSLAQSLRPYAPSLSHELRTPMQGVVGMLDVMYATVQEAVELQTDPYLREVFQSLKENIEVVQDSSRRAVEAADNFVHAADMDLTVPEAPSMPNDDSMDSTSPLSTIDKRPEILVAGSDLPLPRLNKRRRNEDYSWTNGNGNVKYARIDSQAPAGTRETQAGEEVSQTTEKVCLHCQDDSATGALEEEDGAQPTNGAHDNHSRLIAPGLRHTNMREIFRHVINEGLKMGGRPDSAIAQETEFGETIEVRSRGSDGTVSNKIIQWSVDPGVPQTIFIDEKDLTKLISCVFLNAIKFTDQNQGYVRCTAKMSQRGRYISVKVSDNGPGIAVDFLPKLFKPFSQGDGTTTRPSEGLGLGLLVAKGIARKLGGDIMCTRSETRGLARGSEFEIKIPVMAGETVTRPSSPFGSPRPRQAQVAQTEPTIAPPPFVTQQQQPQPLSQPQPTSHHLTRALENVFAGAHLATSDPVIHLSSPTQSVPTATRPKIRRPVSNPPLDRNLATKYPLRFLVAEDNKINRRLLVSMLGKFGYRDIVEAHDGAEAVRQMERNRIEVQTTKREGGGGGGCEGRRIDVVLMDLWMPLMDGYEATERILDMFGSSSSSSAAATTTTTTTSNGAGGHGDDPGPTVLAVTADVTDGALERAARVGMKGFMTKPYKLHDLQRLIGEYCARSAG</sequence>
<evidence type="ECO:0000256" key="1">
    <source>
        <dbReference type="ARBA" id="ARBA00000085"/>
    </source>
</evidence>
<feature type="domain" description="Response regulatory" evidence="9">
    <location>
        <begin position="740"/>
        <end position="902"/>
    </location>
</feature>
<evidence type="ECO:0000256" key="4">
    <source>
        <dbReference type="ARBA" id="ARBA00022679"/>
    </source>
</evidence>
<comment type="caution">
    <text evidence="10">The sequence shown here is derived from an EMBL/GenBank/DDBJ whole genome shotgun (WGS) entry which is preliminary data.</text>
</comment>
<dbReference type="PANTHER" id="PTHR43047">
    <property type="entry name" value="TWO-COMPONENT HISTIDINE PROTEIN KINASE"/>
    <property type="match status" value="1"/>
</dbReference>
<dbReference type="InterPro" id="IPR005467">
    <property type="entry name" value="His_kinase_dom"/>
</dbReference>
<dbReference type="InterPro" id="IPR011006">
    <property type="entry name" value="CheY-like_superfamily"/>
</dbReference>
<keyword evidence="4" id="KW-0808">Transferase</keyword>
<dbReference type="InterPro" id="IPR004358">
    <property type="entry name" value="Sig_transdc_His_kin-like_C"/>
</dbReference>
<feature type="region of interest" description="Disordered" evidence="7">
    <location>
        <begin position="701"/>
        <end position="731"/>
    </location>
</feature>
<evidence type="ECO:0000259" key="8">
    <source>
        <dbReference type="PROSITE" id="PS50109"/>
    </source>
</evidence>
<feature type="compositionally biased region" description="Low complexity" evidence="7">
    <location>
        <begin position="636"/>
        <end position="647"/>
    </location>
</feature>
<reference evidence="10" key="1">
    <citation type="submission" date="2023-08" db="EMBL/GenBank/DDBJ databases">
        <title>Black Yeasts Isolated from many extreme environments.</title>
        <authorList>
            <person name="Coleine C."/>
            <person name="Stajich J.E."/>
            <person name="Selbmann L."/>
        </authorList>
    </citation>
    <scope>NUCLEOTIDE SEQUENCE</scope>
    <source>
        <strain evidence="10">CCFEE 5401</strain>
    </source>
</reference>
<comment type="catalytic activity">
    <reaction evidence="1">
        <text>ATP + protein L-histidine = ADP + protein N-phospho-L-histidine.</text>
        <dbReference type="EC" id="2.7.13.3"/>
    </reaction>
</comment>
<feature type="modified residue" description="4-aspartylphosphate" evidence="6">
    <location>
        <position position="810"/>
    </location>
</feature>
<keyword evidence="5" id="KW-0418">Kinase</keyword>
<dbReference type="GO" id="GO:0009927">
    <property type="term" value="F:histidine phosphotransfer kinase activity"/>
    <property type="evidence" value="ECO:0007669"/>
    <property type="project" value="TreeGrafter"/>
</dbReference>
<dbReference type="PANTHER" id="PTHR43047:SF2">
    <property type="entry name" value="HISTIDINE KINASE M7"/>
    <property type="match status" value="1"/>
</dbReference>
<dbReference type="InterPro" id="IPR036890">
    <property type="entry name" value="HATPase_C_sf"/>
</dbReference>
<feature type="compositionally biased region" description="Low complexity" evidence="7">
    <location>
        <begin position="664"/>
        <end position="678"/>
    </location>
</feature>
<name>A0AAN7YCJ5_9PEZI</name>